<feature type="region of interest" description="Disordered" evidence="6">
    <location>
        <begin position="1"/>
        <end position="101"/>
    </location>
</feature>
<keyword evidence="1" id="KW-0479">Metal-binding</keyword>
<dbReference type="SUPFAM" id="SSF57667">
    <property type="entry name" value="beta-beta-alpha zinc fingers"/>
    <property type="match status" value="5"/>
</dbReference>
<dbReference type="Pfam" id="PF00096">
    <property type="entry name" value="zf-C2H2"/>
    <property type="match status" value="2"/>
</dbReference>
<dbReference type="PANTHER" id="PTHR24379">
    <property type="entry name" value="KRAB AND ZINC FINGER DOMAIN-CONTAINING"/>
    <property type="match status" value="1"/>
</dbReference>
<reference evidence="9" key="1">
    <citation type="submission" date="2025-08" db="UniProtKB">
        <authorList>
            <consortium name="RefSeq"/>
        </authorList>
    </citation>
    <scope>IDENTIFICATION</scope>
    <source>
        <tissue evidence="9">Gonads</tissue>
    </source>
</reference>
<feature type="compositionally biased region" description="Polar residues" evidence="6">
    <location>
        <begin position="1"/>
        <end position="12"/>
    </location>
</feature>
<dbReference type="Proteomes" id="UP000085678">
    <property type="component" value="Unplaced"/>
</dbReference>
<evidence type="ECO:0000256" key="2">
    <source>
        <dbReference type="ARBA" id="ARBA00022737"/>
    </source>
</evidence>
<evidence type="ECO:0000256" key="4">
    <source>
        <dbReference type="ARBA" id="ARBA00022833"/>
    </source>
</evidence>
<feature type="compositionally biased region" description="Basic residues" evidence="6">
    <location>
        <begin position="67"/>
        <end position="85"/>
    </location>
</feature>
<proteinExistence type="predicted"/>
<evidence type="ECO:0000256" key="6">
    <source>
        <dbReference type="SAM" id="MobiDB-lite"/>
    </source>
</evidence>
<feature type="domain" description="C2H2-type" evidence="7">
    <location>
        <begin position="576"/>
        <end position="596"/>
    </location>
</feature>
<feature type="region of interest" description="Disordered" evidence="6">
    <location>
        <begin position="209"/>
        <end position="232"/>
    </location>
</feature>
<evidence type="ECO:0000313" key="8">
    <source>
        <dbReference type="Proteomes" id="UP000085678"/>
    </source>
</evidence>
<name>A0A1S3I1M1_LINAN</name>
<dbReference type="GO" id="GO:0008270">
    <property type="term" value="F:zinc ion binding"/>
    <property type="evidence" value="ECO:0007669"/>
    <property type="project" value="UniProtKB-KW"/>
</dbReference>
<sequence length="799" mass="91137">MSTTSGSSVMTRSRTRKAVNTEFAQEPKRLKELKKRNDDTGIKTRSRKGRSTLNALSDKKKESNNMHKVKSGTRRKCPLKNRSNKKNSVLDTSSNKKTMAKDQQRVIKSKESIQPSTIKVGEKNTRVCTLCGYASSHKRHMKDHIVSVHCKARPFECSHCVYACKVKSNIKSHYHNMHKLLPTSKEAEKWEKIETTFYGDLVDRLSEVQPKDSIRATPEPEDANTVDSGEKSALNEGREDFECIKCDHKAKHEDEVIIHYISEHMEKHLSCQECSESFSIMLDLLKHYSELHPDVVIPQVQQDTWRSIDSKNIDTAKNLPCFKSPSLISKKKLKRTRFMKHKPRKIYACIHCEYISSHKSHYFDHVEQHNKTCDFSCEECSKQFKTNHNLRQHRRLVHNKDKKQCPKCLDLFSTVELENHRQSCMAESKGWVCSVCKMTLHSWSALRKHKQSHSKDEKDAALSCNECQQVFANVRNLRMHVENIHQKLKRFKCESCDKQFYLQKDYKMHMKRHQGEKNHTCSDCTKQFYTFQELKQHRLVHTGDKPYPCSFCREKFRDRSTRMRHQQLHQPVKTMHTCVTCQRSFARKDNLAAHMRNGICSKGLAKGKLLLEDDKQKETTATAGTEEGTPMESFSLTIQGQTSGENEELIGQVLQLLANSNVGNGGNVQIQIIPQEDGAQERYVISVCTDSVPGAEEQLPQNPVVIEEPVQAAVEDSTGDGQLQEVDANFAPPCNPNTGLNILLNGNEVQSLIVLPQNEPPAAIGDVESSMQQTYDVDSSVISLNSLEVGNAHVVDEMS</sequence>
<dbReference type="OrthoDB" id="5803930at2759"/>
<dbReference type="OMA" id="GREDFEC"/>
<feature type="domain" description="C2H2-type" evidence="7">
    <location>
        <begin position="519"/>
        <end position="546"/>
    </location>
</feature>
<dbReference type="KEGG" id="lak:106159844"/>
<gene>
    <name evidence="9" type="primary">LOC106159844</name>
</gene>
<keyword evidence="3 5" id="KW-0863">Zinc-finger</keyword>
<feature type="domain" description="C2H2-type" evidence="7">
    <location>
        <begin position="431"/>
        <end position="458"/>
    </location>
</feature>
<keyword evidence="8" id="KW-1185">Reference proteome</keyword>
<evidence type="ECO:0000313" key="9">
    <source>
        <dbReference type="RefSeq" id="XP_013391726.1"/>
    </source>
</evidence>
<feature type="domain" description="C2H2-type" evidence="7">
    <location>
        <begin position="375"/>
        <end position="403"/>
    </location>
</feature>
<dbReference type="InterPro" id="IPR013087">
    <property type="entry name" value="Znf_C2H2_type"/>
</dbReference>
<dbReference type="SMART" id="SM00355">
    <property type="entry name" value="ZnF_C2H2"/>
    <property type="match status" value="12"/>
</dbReference>
<evidence type="ECO:0000256" key="5">
    <source>
        <dbReference type="PROSITE-ProRule" id="PRU00042"/>
    </source>
</evidence>
<evidence type="ECO:0000256" key="3">
    <source>
        <dbReference type="ARBA" id="ARBA00022771"/>
    </source>
</evidence>
<organism evidence="8 9">
    <name type="scientific">Lingula anatina</name>
    <name type="common">Brachiopod</name>
    <name type="synonym">Lingula unguis</name>
    <dbReference type="NCBI Taxonomy" id="7574"/>
    <lineage>
        <taxon>Eukaryota</taxon>
        <taxon>Metazoa</taxon>
        <taxon>Spiralia</taxon>
        <taxon>Lophotrochozoa</taxon>
        <taxon>Brachiopoda</taxon>
        <taxon>Linguliformea</taxon>
        <taxon>Lingulata</taxon>
        <taxon>Lingulida</taxon>
        <taxon>Linguloidea</taxon>
        <taxon>Lingulidae</taxon>
        <taxon>Lingula</taxon>
    </lineage>
</organism>
<evidence type="ECO:0000259" key="7">
    <source>
        <dbReference type="PROSITE" id="PS50157"/>
    </source>
</evidence>
<dbReference type="InterPro" id="IPR036236">
    <property type="entry name" value="Znf_C2H2_sf"/>
</dbReference>
<feature type="domain" description="C2H2-type" evidence="7">
    <location>
        <begin position="126"/>
        <end position="154"/>
    </location>
</feature>
<protein>
    <submittedName>
        <fullName evidence="9">Zinc finger protein 84</fullName>
    </submittedName>
</protein>
<dbReference type="PROSITE" id="PS00028">
    <property type="entry name" value="ZINC_FINGER_C2H2_1"/>
    <property type="match status" value="8"/>
</dbReference>
<dbReference type="PANTHER" id="PTHR24379:SF121">
    <property type="entry name" value="C2H2-TYPE DOMAIN-CONTAINING PROTEIN"/>
    <property type="match status" value="1"/>
</dbReference>
<feature type="compositionally biased region" description="Polar residues" evidence="6">
    <location>
        <begin position="86"/>
        <end position="97"/>
    </location>
</feature>
<feature type="domain" description="C2H2-type" evidence="7">
    <location>
        <begin position="491"/>
        <end position="518"/>
    </location>
</feature>
<dbReference type="Gene3D" id="3.30.160.60">
    <property type="entry name" value="Classic Zinc Finger"/>
    <property type="match status" value="7"/>
</dbReference>
<feature type="domain" description="C2H2-type" evidence="7">
    <location>
        <begin position="547"/>
        <end position="574"/>
    </location>
</feature>
<dbReference type="InParanoid" id="A0A1S3I1M1"/>
<accession>A0A1S3I1M1</accession>
<dbReference type="PROSITE" id="PS50157">
    <property type="entry name" value="ZINC_FINGER_C2H2_2"/>
    <property type="match status" value="9"/>
</dbReference>
<feature type="compositionally biased region" description="Basic and acidic residues" evidence="6">
    <location>
        <begin position="25"/>
        <end position="42"/>
    </location>
</feature>
<keyword evidence="4" id="KW-0862">Zinc</keyword>
<keyword evidence="2" id="KW-0677">Repeat</keyword>
<feature type="domain" description="C2H2-type" evidence="7">
    <location>
        <begin position="269"/>
        <end position="292"/>
    </location>
</feature>
<evidence type="ECO:0000256" key="1">
    <source>
        <dbReference type="ARBA" id="ARBA00022723"/>
    </source>
</evidence>
<feature type="domain" description="C2H2-type" evidence="7">
    <location>
        <begin position="462"/>
        <end position="490"/>
    </location>
</feature>
<dbReference type="GeneID" id="106159844"/>
<dbReference type="AlphaFoldDB" id="A0A1S3I1M1"/>
<dbReference type="RefSeq" id="XP_013391726.1">
    <property type="nucleotide sequence ID" value="XM_013536272.1"/>
</dbReference>